<accession>A0A2H6K696</accession>
<evidence type="ECO:0000313" key="3">
    <source>
        <dbReference type="Proteomes" id="UP000236319"/>
    </source>
</evidence>
<dbReference type="Proteomes" id="UP000236319">
    <property type="component" value="Unassembled WGS sequence"/>
</dbReference>
<keyword evidence="3" id="KW-1185">Reference proteome</keyword>
<comment type="caution">
    <text evidence="2">The sequence shown here is derived from an EMBL/GenBank/DDBJ whole genome shotgun (WGS) entry which is preliminary data.</text>
</comment>
<keyword evidence="2" id="KW-0418">Kinase</keyword>
<keyword evidence="2" id="KW-0808">Transferase</keyword>
<dbReference type="GO" id="GO:0016301">
    <property type="term" value="F:kinase activity"/>
    <property type="evidence" value="ECO:0007669"/>
    <property type="project" value="UniProtKB-KW"/>
</dbReference>
<feature type="compositionally biased region" description="Polar residues" evidence="1">
    <location>
        <begin position="87"/>
        <end position="102"/>
    </location>
</feature>
<dbReference type="RefSeq" id="XP_028864757.1">
    <property type="nucleotide sequence ID" value="XM_029008924.1"/>
</dbReference>
<protein>
    <submittedName>
        <fullName evidence="2">Adenylylsulfate kinase, putative</fullName>
    </submittedName>
</protein>
<feature type="region of interest" description="Disordered" evidence="1">
    <location>
        <begin position="1"/>
        <end position="43"/>
    </location>
</feature>
<name>A0A2H6K696_9APIC</name>
<feature type="region of interest" description="Disordered" evidence="1">
    <location>
        <begin position="79"/>
        <end position="111"/>
    </location>
</feature>
<evidence type="ECO:0000256" key="1">
    <source>
        <dbReference type="SAM" id="MobiDB-lite"/>
    </source>
</evidence>
<organism evidence="2 3">
    <name type="scientific">Babesia ovata</name>
    <dbReference type="NCBI Taxonomy" id="189622"/>
    <lineage>
        <taxon>Eukaryota</taxon>
        <taxon>Sar</taxon>
        <taxon>Alveolata</taxon>
        <taxon>Apicomplexa</taxon>
        <taxon>Aconoidasida</taxon>
        <taxon>Piroplasmida</taxon>
        <taxon>Babesiidae</taxon>
        <taxon>Babesia</taxon>
    </lineage>
</organism>
<gene>
    <name evidence="2" type="ORF">BOVATA_000070</name>
</gene>
<dbReference type="AlphaFoldDB" id="A0A2H6K696"/>
<dbReference type="VEuPathDB" id="PiroplasmaDB:BOVATA_000070"/>
<evidence type="ECO:0000313" key="2">
    <source>
        <dbReference type="EMBL" id="GBE58514.1"/>
    </source>
</evidence>
<dbReference type="EMBL" id="BDSA01000001">
    <property type="protein sequence ID" value="GBE58514.1"/>
    <property type="molecule type" value="Genomic_DNA"/>
</dbReference>
<proteinExistence type="predicted"/>
<reference evidence="2 3" key="1">
    <citation type="journal article" date="2017" name="BMC Genomics">
        <title>Whole-genome assembly of Babesia ovata and comparative genomics between closely related pathogens.</title>
        <authorList>
            <person name="Yamagishi J."/>
            <person name="Asada M."/>
            <person name="Hakimi H."/>
            <person name="Tanaka T.Q."/>
            <person name="Sugimoto C."/>
            <person name="Kawazu S."/>
        </authorList>
    </citation>
    <scope>NUCLEOTIDE SEQUENCE [LARGE SCALE GENOMIC DNA]</scope>
    <source>
        <strain evidence="2 3">Miyake</strain>
    </source>
</reference>
<sequence>MFRRRNKVKLSDGDKLSIETLPPVSPTSSTLRHAASDGSASMSLSLSVDTGRAGFLRSNTATKPDSYVAATQRSDTEVSGSKFCKLPTSSPSTAGARTSTTCCDGLDSCDP</sequence>
<dbReference type="GeneID" id="39872284"/>